<keyword evidence="2 4" id="KW-0479">Metal-binding</keyword>
<evidence type="ECO:0000313" key="7">
    <source>
        <dbReference type="Proteomes" id="UP000017052"/>
    </source>
</evidence>
<dbReference type="GeneID" id="95359957"/>
<dbReference type="InterPro" id="IPR005950">
    <property type="entry name" value="ModA"/>
</dbReference>
<evidence type="ECO:0000256" key="4">
    <source>
        <dbReference type="PIRSR" id="PIRSR004846-1"/>
    </source>
</evidence>
<dbReference type="NCBIfam" id="TIGR01256">
    <property type="entry name" value="modA"/>
    <property type="match status" value="1"/>
</dbReference>
<accession>U2Q9S3</accession>
<reference evidence="6" key="1">
    <citation type="submission" date="2013-08" db="EMBL/GenBank/DDBJ databases">
        <authorList>
            <person name="Durkin A.S."/>
            <person name="Haft D.R."/>
            <person name="McCorrison J."/>
            <person name="Torralba M."/>
            <person name="Gillis M."/>
            <person name="Haft D.H."/>
            <person name="Methe B."/>
            <person name="Sutton G."/>
            <person name="Nelson K.E."/>
        </authorList>
    </citation>
    <scope>NUCLEOTIDE SEQUENCE [LARGE SCALE GENOMIC DNA]</scope>
    <source>
        <strain evidence="6">F0233</strain>
    </source>
</reference>
<evidence type="ECO:0000313" key="6">
    <source>
        <dbReference type="EMBL" id="ERK53146.1"/>
    </source>
</evidence>
<comment type="similarity">
    <text evidence="1">Belongs to the bacterial solute-binding protein ModA family.</text>
</comment>
<keyword evidence="4" id="KW-0500">Molybdenum</keyword>
<dbReference type="AlphaFoldDB" id="U2Q9S3"/>
<dbReference type="OrthoDB" id="9785015at2"/>
<dbReference type="GO" id="GO:0046872">
    <property type="term" value="F:metal ion binding"/>
    <property type="evidence" value="ECO:0007669"/>
    <property type="project" value="UniProtKB-KW"/>
</dbReference>
<dbReference type="PROSITE" id="PS51257">
    <property type="entry name" value="PROKAR_LIPOPROTEIN"/>
    <property type="match status" value="1"/>
</dbReference>
<dbReference type="Proteomes" id="UP000017052">
    <property type="component" value="Unassembled WGS sequence"/>
</dbReference>
<feature type="binding site" evidence="4">
    <location>
        <position position="49"/>
    </location>
    <ligand>
        <name>molybdate</name>
        <dbReference type="ChEBI" id="CHEBI:36264"/>
    </ligand>
</feature>
<feature type="chain" id="PRO_5039404469" evidence="5">
    <location>
        <begin position="19"/>
        <end position="261"/>
    </location>
</feature>
<evidence type="ECO:0000256" key="2">
    <source>
        <dbReference type="ARBA" id="ARBA00022723"/>
    </source>
</evidence>
<gene>
    <name evidence="6" type="primary">modA</name>
    <name evidence="6" type="ORF">HMPREF0682_0492</name>
</gene>
<dbReference type="CDD" id="cd13538">
    <property type="entry name" value="PBP2_ModA_like_1"/>
    <property type="match status" value="1"/>
</dbReference>
<name>U2Q9S3_9ACTN</name>
<evidence type="ECO:0000256" key="5">
    <source>
        <dbReference type="SAM" id="SignalP"/>
    </source>
</evidence>
<feature type="binding site" evidence="4">
    <location>
        <position position="178"/>
    </location>
    <ligand>
        <name>molybdate</name>
        <dbReference type="ChEBI" id="CHEBI:36264"/>
    </ligand>
</feature>
<feature type="binding site" evidence="4">
    <location>
        <position position="77"/>
    </location>
    <ligand>
        <name>molybdate</name>
        <dbReference type="ChEBI" id="CHEBI:36264"/>
    </ligand>
</feature>
<dbReference type="Pfam" id="PF13531">
    <property type="entry name" value="SBP_bac_11"/>
    <property type="match status" value="1"/>
</dbReference>
<dbReference type="PANTHER" id="PTHR30632">
    <property type="entry name" value="MOLYBDATE-BINDING PERIPLASMIC PROTEIN"/>
    <property type="match status" value="1"/>
</dbReference>
<proteinExistence type="inferred from homology"/>
<dbReference type="PANTHER" id="PTHR30632:SF0">
    <property type="entry name" value="SULFATE-BINDING PROTEIN"/>
    <property type="match status" value="1"/>
</dbReference>
<feature type="binding site" evidence="4">
    <location>
        <position position="196"/>
    </location>
    <ligand>
        <name>molybdate</name>
        <dbReference type="ChEBI" id="CHEBI:36264"/>
    </ligand>
</feature>
<protein>
    <submittedName>
        <fullName evidence="6">Molybdate ABC transporter, periplasmic molybdate-binding protein</fullName>
    </submittedName>
</protein>
<dbReference type="RefSeq" id="WP_021798236.1">
    <property type="nucleotide sequence ID" value="NZ_ACVN02000242.1"/>
</dbReference>
<sequence length="261" mass="26751">MRLTHRIMAVGTAVALSAAMVGCSSSKGSSSDASSSTQTTVLTVYAAASLTAGYDEMATAFEAEHPGVDVQFNYAGSQTLVDQINQGAPADVLATANTSTMQKAVDAGTVGEITEFATNVLTIITPAGNPAGVTGLDASLDNAQLVICAPEVPCGSATQQLTEKLGVTLNPVSEEQQVTDVVGKVTSGEATAGIVYRTDAKEAGDKVTEVPIAGADQVVNHYPIATVNESQHAELAQQFVDYVLSDDGQATLDKYGFSKAA</sequence>
<dbReference type="InterPro" id="IPR050682">
    <property type="entry name" value="ModA/WtpA"/>
</dbReference>
<evidence type="ECO:0000256" key="1">
    <source>
        <dbReference type="ARBA" id="ARBA00009175"/>
    </source>
</evidence>
<evidence type="ECO:0000256" key="3">
    <source>
        <dbReference type="ARBA" id="ARBA00022729"/>
    </source>
</evidence>
<dbReference type="SUPFAM" id="SSF53850">
    <property type="entry name" value="Periplasmic binding protein-like II"/>
    <property type="match status" value="1"/>
</dbReference>
<organism evidence="6 7">
    <name type="scientific">Propionibacterium acidifaciens F0233</name>
    <dbReference type="NCBI Taxonomy" id="553198"/>
    <lineage>
        <taxon>Bacteria</taxon>
        <taxon>Bacillati</taxon>
        <taxon>Actinomycetota</taxon>
        <taxon>Actinomycetes</taxon>
        <taxon>Propionibacteriales</taxon>
        <taxon>Propionibacteriaceae</taxon>
        <taxon>Propionibacterium</taxon>
    </lineage>
</organism>
<dbReference type="PIRSF" id="PIRSF004846">
    <property type="entry name" value="ModA"/>
    <property type="match status" value="1"/>
</dbReference>
<dbReference type="EMBL" id="ACVN02000242">
    <property type="protein sequence ID" value="ERK53146.1"/>
    <property type="molecule type" value="Genomic_DNA"/>
</dbReference>
<comment type="caution">
    <text evidence="6">The sequence shown here is derived from an EMBL/GenBank/DDBJ whole genome shotgun (WGS) entry which is preliminary data.</text>
</comment>
<keyword evidence="3 5" id="KW-0732">Signal</keyword>
<dbReference type="GO" id="GO:0030973">
    <property type="term" value="F:molybdate ion binding"/>
    <property type="evidence" value="ECO:0007669"/>
    <property type="project" value="TreeGrafter"/>
</dbReference>
<keyword evidence="7" id="KW-1185">Reference proteome</keyword>
<dbReference type="GO" id="GO:0015689">
    <property type="term" value="P:molybdate ion transport"/>
    <property type="evidence" value="ECO:0007669"/>
    <property type="project" value="InterPro"/>
</dbReference>
<dbReference type="Gene3D" id="3.40.190.10">
    <property type="entry name" value="Periplasmic binding protein-like II"/>
    <property type="match status" value="2"/>
</dbReference>
<feature type="signal peptide" evidence="5">
    <location>
        <begin position="1"/>
        <end position="18"/>
    </location>
</feature>